<sequence>MSDQYTAAAGSSPSLTEKLSDLRAFLNSIKSVILTTHAPDGSLHARVMAIAEITPDWKFRFIYDRESYKDVEVENDKHVNIAVDGMTQNKGWVSIAGKAGRVEDHDIVEKLWNPATKAWFADKGDGVHDGTPSDPRVAIFQVKVDEIRHFHQQKTSLGTALDVVASAISGSTATPGEVRTITGEEIASAWSAGQLKEP</sequence>
<dbReference type="InterPro" id="IPR012349">
    <property type="entry name" value="Split_barrel_FMN-bd"/>
</dbReference>
<accession>A0A1B9GT92</accession>
<dbReference type="OrthoDB" id="434253at2759"/>
<dbReference type="STRING" id="1296120.A0A1B9GT92"/>
<name>A0A1B9GT92_9TREE</name>
<dbReference type="PANTHER" id="PTHR34818:SF1">
    <property type="entry name" value="PROTEIN BLI-3"/>
    <property type="match status" value="1"/>
</dbReference>
<feature type="domain" description="General stress protein FMN-binding split barrel" evidence="1">
    <location>
        <begin position="18"/>
        <end position="172"/>
    </location>
</feature>
<dbReference type="InterPro" id="IPR038725">
    <property type="entry name" value="YdaG_split_barrel_FMN-bd"/>
</dbReference>
<dbReference type="SUPFAM" id="SSF50475">
    <property type="entry name" value="FMN-binding split barrel"/>
    <property type="match status" value="1"/>
</dbReference>
<dbReference type="Gene3D" id="2.30.110.10">
    <property type="entry name" value="Electron Transport, Fmn-binding Protein, Chain A"/>
    <property type="match status" value="1"/>
</dbReference>
<reference evidence="2 3" key="1">
    <citation type="submission" date="2013-07" db="EMBL/GenBank/DDBJ databases">
        <title>The Genome Sequence of Cryptococcus heveanensis BCC8398.</title>
        <authorList>
            <consortium name="The Broad Institute Genome Sequencing Platform"/>
            <person name="Cuomo C."/>
            <person name="Litvintseva A."/>
            <person name="Chen Y."/>
            <person name="Heitman J."/>
            <person name="Sun S."/>
            <person name="Springer D."/>
            <person name="Dromer F."/>
            <person name="Young S.K."/>
            <person name="Zeng Q."/>
            <person name="Gargeya S."/>
            <person name="Fitzgerald M."/>
            <person name="Abouelleil A."/>
            <person name="Alvarado L."/>
            <person name="Berlin A.M."/>
            <person name="Chapman S.B."/>
            <person name="Dewar J."/>
            <person name="Goldberg J."/>
            <person name="Griggs A."/>
            <person name="Gujja S."/>
            <person name="Hansen M."/>
            <person name="Howarth C."/>
            <person name="Imamovic A."/>
            <person name="Larimer J."/>
            <person name="McCowan C."/>
            <person name="Murphy C."/>
            <person name="Pearson M."/>
            <person name="Priest M."/>
            <person name="Roberts A."/>
            <person name="Saif S."/>
            <person name="Shea T."/>
            <person name="Sykes S."/>
            <person name="Wortman J."/>
            <person name="Nusbaum C."/>
            <person name="Birren B."/>
        </authorList>
    </citation>
    <scope>NUCLEOTIDE SEQUENCE [LARGE SCALE GENOMIC DNA]</scope>
    <source>
        <strain evidence="2 3">BCC8398</strain>
    </source>
</reference>
<protein>
    <recommendedName>
        <fullName evidence="1">General stress protein FMN-binding split barrel domain-containing protein</fullName>
    </recommendedName>
</protein>
<organism evidence="2 3">
    <name type="scientific">Kwoniella heveanensis BCC8398</name>
    <dbReference type="NCBI Taxonomy" id="1296120"/>
    <lineage>
        <taxon>Eukaryota</taxon>
        <taxon>Fungi</taxon>
        <taxon>Dikarya</taxon>
        <taxon>Basidiomycota</taxon>
        <taxon>Agaricomycotina</taxon>
        <taxon>Tremellomycetes</taxon>
        <taxon>Tremellales</taxon>
        <taxon>Cryptococcaceae</taxon>
        <taxon>Kwoniella</taxon>
    </lineage>
</organism>
<reference evidence="3" key="2">
    <citation type="submission" date="2013-12" db="EMBL/GenBank/DDBJ databases">
        <title>Evolution of pathogenesis and genome organization in the Tremellales.</title>
        <authorList>
            <person name="Cuomo C."/>
            <person name="Litvintseva A."/>
            <person name="Heitman J."/>
            <person name="Chen Y."/>
            <person name="Sun S."/>
            <person name="Springer D."/>
            <person name="Dromer F."/>
            <person name="Young S."/>
            <person name="Zeng Q."/>
            <person name="Chapman S."/>
            <person name="Gujja S."/>
            <person name="Saif S."/>
            <person name="Birren B."/>
        </authorList>
    </citation>
    <scope>NUCLEOTIDE SEQUENCE [LARGE SCALE GENOMIC DNA]</scope>
    <source>
        <strain evidence="3">BCC8398</strain>
    </source>
</reference>
<dbReference type="PANTHER" id="PTHR34818">
    <property type="entry name" value="PROTEIN BLI-3"/>
    <property type="match status" value="1"/>
</dbReference>
<evidence type="ECO:0000313" key="3">
    <source>
        <dbReference type="Proteomes" id="UP000092666"/>
    </source>
</evidence>
<proteinExistence type="predicted"/>
<dbReference type="InterPro" id="IPR052917">
    <property type="entry name" value="Stress-Dev_Protein"/>
</dbReference>
<keyword evidence="3" id="KW-1185">Reference proteome</keyword>
<gene>
    <name evidence="2" type="ORF">I316_04138</name>
</gene>
<dbReference type="Pfam" id="PF16242">
    <property type="entry name" value="Pyrid_ox_like"/>
    <property type="match status" value="1"/>
</dbReference>
<evidence type="ECO:0000313" key="2">
    <source>
        <dbReference type="EMBL" id="OCF34188.1"/>
    </source>
</evidence>
<dbReference type="EMBL" id="KI669501">
    <property type="protein sequence ID" value="OCF34188.1"/>
    <property type="molecule type" value="Genomic_DNA"/>
</dbReference>
<dbReference type="Proteomes" id="UP000092666">
    <property type="component" value="Unassembled WGS sequence"/>
</dbReference>
<dbReference type="AlphaFoldDB" id="A0A1B9GT92"/>
<evidence type="ECO:0000259" key="1">
    <source>
        <dbReference type="Pfam" id="PF16242"/>
    </source>
</evidence>